<dbReference type="EMBL" id="CAWYQH010000130">
    <property type="protein sequence ID" value="CAK8692503.1"/>
    <property type="molecule type" value="Genomic_DNA"/>
</dbReference>
<comment type="caution">
    <text evidence="8">The sequence shown here is derived from an EMBL/GenBank/DDBJ whole genome shotgun (WGS) entry which is preliminary data.</text>
</comment>
<feature type="domain" description="C2H2-type" evidence="7">
    <location>
        <begin position="242"/>
        <end position="269"/>
    </location>
</feature>
<dbReference type="Pfam" id="PF13465">
    <property type="entry name" value="zf-H2C2_2"/>
    <property type="match status" value="1"/>
</dbReference>
<organism evidence="8 9">
    <name type="scientific">Clavelina lepadiformis</name>
    <name type="common">Light-bulb sea squirt</name>
    <name type="synonym">Ascidia lepadiformis</name>
    <dbReference type="NCBI Taxonomy" id="159417"/>
    <lineage>
        <taxon>Eukaryota</taxon>
        <taxon>Metazoa</taxon>
        <taxon>Chordata</taxon>
        <taxon>Tunicata</taxon>
        <taxon>Ascidiacea</taxon>
        <taxon>Aplousobranchia</taxon>
        <taxon>Clavelinidae</taxon>
        <taxon>Clavelina</taxon>
    </lineage>
</organism>
<keyword evidence="9" id="KW-1185">Reference proteome</keyword>
<gene>
    <name evidence="8" type="ORF">CVLEPA_LOCUS25767</name>
</gene>
<dbReference type="Proteomes" id="UP001642483">
    <property type="component" value="Unassembled WGS sequence"/>
</dbReference>
<reference evidence="8 9" key="1">
    <citation type="submission" date="2024-02" db="EMBL/GenBank/DDBJ databases">
        <authorList>
            <person name="Daric V."/>
            <person name="Darras S."/>
        </authorList>
    </citation>
    <scope>NUCLEOTIDE SEQUENCE [LARGE SCALE GENOMIC DNA]</scope>
</reference>
<proteinExistence type="predicted"/>
<dbReference type="SMART" id="SM00355">
    <property type="entry name" value="ZnF_C2H2"/>
    <property type="match status" value="7"/>
</dbReference>
<feature type="domain" description="C2H2-type" evidence="7">
    <location>
        <begin position="106"/>
        <end position="133"/>
    </location>
</feature>
<protein>
    <recommendedName>
        <fullName evidence="7">C2H2-type domain-containing protein</fullName>
    </recommendedName>
</protein>
<name>A0ABP0GMA0_CLALP</name>
<dbReference type="InterPro" id="IPR036236">
    <property type="entry name" value="Znf_C2H2_sf"/>
</dbReference>
<feature type="domain" description="C2H2-type" evidence="7">
    <location>
        <begin position="162"/>
        <end position="189"/>
    </location>
</feature>
<feature type="domain" description="C2H2-type" evidence="7">
    <location>
        <begin position="134"/>
        <end position="161"/>
    </location>
</feature>
<sequence length="307" mass="35765">MNCVSKKQLPRRKRQAPKKFEDYELEESNEDAVHSQLIQNEQAENETLSLKNDLETDPPNQLVAPKFSIIEMIDKHPVPALFSISNKRVKRSYNKPMCKESNAASLVCNFCDRKFTQSGNLFRHIRIHTGERPYVCEKCGKSFAQSNALKMHIRFHNNDQPYGCPVCHKKFSQKGNLNQHFRTHTGEKPYQCECCLKTFSHFYGLKQHRETHTNGKLCCPICDKSYTRKSSLNYHIGTHKRLKCTYCSRDFPLQSQLNQHMRIHTGEKPYICLACGGTFALKLHLRKHLKSCLEYADMYHYESQVND</sequence>
<evidence type="ECO:0000256" key="2">
    <source>
        <dbReference type="ARBA" id="ARBA00022737"/>
    </source>
</evidence>
<keyword evidence="1" id="KW-0479">Metal-binding</keyword>
<keyword evidence="4" id="KW-0862">Zinc</keyword>
<evidence type="ECO:0000256" key="3">
    <source>
        <dbReference type="ARBA" id="ARBA00022771"/>
    </source>
</evidence>
<dbReference type="PANTHER" id="PTHR14196">
    <property type="entry name" value="ODD-SKIPPED - RELATED"/>
    <property type="match status" value="1"/>
</dbReference>
<evidence type="ECO:0000256" key="4">
    <source>
        <dbReference type="ARBA" id="ARBA00022833"/>
    </source>
</evidence>
<evidence type="ECO:0000259" key="7">
    <source>
        <dbReference type="PROSITE" id="PS50157"/>
    </source>
</evidence>
<dbReference type="InterPro" id="IPR050717">
    <property type="entry name" value="C2H2-ZF_Transcription_Reg"/>
</dbReference>
<dbReference type="SUPFAM" id="SSF57667">
    <property type="entry name" value="beta-beta-alpha zinc fingers"/>
    <property type="match status" value="4"/>
</dbReference>
<evidence type="ECO:0000256" key="1">
    <source>
        <dbReference type="ARBA" id="ARBA00022723"/>
    </source>
</evidence>
<keyword evidence="3 5" id="KW-0863">Zinc-finger</keyword>
<feature type="domain" description="C2H2-type" evidence="7">
    <location>
        <begin position="190"/>
        <end position="217"/>
    </location>
</feature>
<dbReference type="Gene3D" id="3.30.160.60">
    <property type="entry name" value="Classic Zinc Finger"/>
    <property type="match status" value="7"/>
</dbReference>
<dbReference type="PROSITE" id="PS50157">
    <property type="entry name" value="ZINC_FINGER_C2H2_2"/>
    <property type="match status" value="6"/>
</dbReference>
<dbReference type="Pfam" id="PF00096">
    <property type="entry name" value="zf-C2H2"/>
    <property type="match status" value="3"/>
</dbReference>
<evidence type="ECO:0000313" key="9">
    <source>
        <dbReference type="Proteomes" id="UP001642483"/>
    </source>
</evidence>
<accession>A0ABP0GMA0</accession>
<dbReference type="PANTHER" id="PTHR14196:SF12">
    <property type="entry name" value="ZINC FINGER PROTEIN 208-LIKE"/>
    <property type="match status" value="1"/>
</dbReference>
<dbReference type="PROSITE" id="PS00028">
    <property type="entry name" value="ZINC_FINGER_C2H2_1"/>
    <property type="match status" value="6"/>
</dbReference>
<evidence type="ECO:0000256" key="5">
    <source>
        <dbReference type="PROSITE-ProRule" id="PRU00042"/>
    </source>
</evidence>
<dbReference type="InterPro" id="IPR013087">
    <property type="entry name" value="Znf_C2H2_type"/>
</dbReference>
<feature type="domain" description="C2H2-type" evidence="7">
    <location>
        <begin position="217"/>
        <end position="244"/>
    </location>
</feature>
<keyword evidence="2" id="KW-0677">Repeat</keyword>
<evidence type="ECO:0000313" key="8">
    <source>
        <dbReference type="EMBL" id="CAK8692503.1"/>
    </source>
</evidence>
<evidence type="ECO:0000256" key="6">
    <source>
        <dbReference type="SAM" id="MobiDB-lite"/>
    </source>
</evidence>
<feature type="compositionally biased region" description="Basic residues" evidence="6">
    <location>
        <begin position="8"/>
        <end position="17"/>
    </location>
</feature>
<feature type="region of interest" description="Disordered" evidence="6">
    <location>
        <begin position="1"/>
        <end position="35"/>
    </location>
</feature>